<name>A0A077L6Y3_9BACT</name>
<reference evidence="3" key="1">
    <citation type="journal article" date="2014" name="Genome Announc.">
        <title>Complete Genome Sequence of Mycoplasma canadense Strain HAZ 360_1 from Bovine Mastitic Milk in Japan.</title>
        <authorList>
            <person name="Hata E."/>
        </authorList>
    </citation>
    <scope>NUCLEOTIDE SEQUENCE [LARGE SCALE GENOMIC DNA]</scope>
    <source>
        <strain evidence="3">HAZ360_1</strain>
    </source>
</reference>
<evidence type="ECO:0000313" key="3">
    <source>
        <dbReference type="Proteomes" id="UP000031641"/>
    </source>
</evidence>
<dbReference type="OrthoDB" id="394793at2"/>
<feature type="domain" description="Gamma-glutamylcyclotransferase AIG2-like" evidence="1">
    <location>
        <begin position="11"/>
        <end position="109"/>
    </location>
</feature>
<organism evidence="2 3">
    <name type="scientific">Metamycoplasma canadense</name>
    <dbReference type="NCBI Taxonomy" id="29554"/>
    <lineage>
        <taxon>Bacteria</taxon>
        <taxon>Bacillati</taxon>
        <taxon>Mycoplasmatota</taxon>
        <taxon>Mycoplasmoidales</taxon>
        <taxon>Metamycoplasmataceae</taxon>
        <taxon>Metamycoplasma</taxon>
    </lineage>
</organism>
<dbReference type="RefSeq" id="WP_045433728.1">
    <property type="nucleotide sequence ID" value="NZ_AP014631.1"/>
</dbReference>
<dbReference type="HOGENOM" id="CLU_902601_0_0_14"/>
<dbReference type="Proteomes" id="UP000031641">
    <property type="component" value="Chromosome"/>
</dbReference>
<sequence>MNNKKDNKVYVFSYGTIQDELFYKNLLSPSTLRKKAILNGYAKCVDESNYFLLKKDIAYQVKGTLFEITKDELFMIDRWENFPQYQRFQANVILEDTNEIVEDVYVYTKLEFGQYYLADDNLGFSKSPYETEENLNAFIQKEKMTEFLPLLDNGILYEINQEELEKIKSLPHPYLALILDDKENKNYLVEPYTILAFSNNNNNKHYALLVTFAQKNNMNSIFYYHAFENKIENAKIDKFFKPFYDFSLDFLNNKTPIKYINIRRDLGIDEPKFGIFEDKAYEIILNDFDIDHFKRLDIMIKTLEDNIEQKHD</sequence>
<dbReference type="SUPFAM" id="SSF110857">
    <property type="entry name" value="Gamma-glutamyl cyclotransferase-like"/>
    <property type="match status" value="1"/>
</dbReference>
<dbReference type="AlphaFoldDB" id="A0A077L6Y3"/>
<gene>
    <name evidence="2" type="ORF">MCAN360_0392</name>
</gene>
<dbReference type="CDD" id="cd06661">
    <property type="entry name" value="GGCT_like"/>
    <property type="match status" value="1"/>
</dbReference>
<evidence type="ECO:0000313" key="2">
    <source>
        <dbReference type="EMBL" id="BAP39561.1"/>
    </source>
</evidence>
<dbReference type="Gene3D" id="3.10.490.10">
    <property type="entry name" value="Gamma-glutamyl cyclotransferase-like"/>
    <property type="match status" value="1"/>
</dbReference>
<protein>
    <recommendedName>
        <fullName evidence="1">Gamma-glutamylcyclotransferase AIG2-like domain-containing protein</fullName>
    </recommendedName>
</protein>
<dbReference type="InterPro" id="IPR013024">
    <property type="entry name" value="GGCT-like"/>
</dbReference>
<dbReference type="Pfam" id="PF06094">
    <property type="entry name" value="GGACT"/>
    <property type="match status" value="1"/>
</dbReference>
<dbReference type="EMBL" id="AP014631">
    <property type="protein sequence ID" value="BAP39561.1"/>
    <property type="molecule type" value="Genomic_DNA"/>
</dbReference>
<dbReference type="InterPro" id="IPR036568">
    <property type="entry name" value="GGCT-like_sf"/>
</dbReference>
<keyword evidence="3" id="KW-1185">Reference proteome</keyword>
<evidence type="ECO:0000259" key="1">
    <source>
        <dbReference type="Pfam" id="PF06094"/>
    </source>
</evidence>
<accession>A0A077L6Y3</accession>
<proteinExistence type="predicted"/>
<dbReference type="InterPro" id="IPR009288">
    <property type="entry name" value="AIG2-like_dom"/>
</dbReference>
<dbReference type="KEGG" id="mcan:MCAN360_0392"/>